<feature type="transmembrane region" description="Helical" evidence="7">
    <location>
        <begin position="72"/>
        <end position="96"/>
    </location>
</feature>
<protein>
    <submittedName>
        <fullName evidence="9">Raffinose/stachyose/melibiose transport system permease protein</fullName>
    </submittedName>
</protein>
<dbReference type="PROSITE" id="PS50928">
    <property type="entry name" value="ABC_TM1"/>
    <property type="match status" value="1"/>
</dbReference>
<gene>
    <name evidence="9" type="ORF">DFP98_13648</name>
</gene>
<name>A0A3D9I6T3_9BACL</name>
<keyword evidence="10" id="KW-1185">Reference proteome</keyword>
<feature type="transmembrane region" description="Helical" evidence="7">
    <location>
        <begin position="238"/>
        <end position="259"/>
    </location>
</feature>
<comment type="subcellular location">
    <subcellularLocation>
        <location evidence="1 7">Cell membrane</location>
        <topology evidence="1 7">Multi-pass membrane protein</topology>
    </subcellularLocation>
</comment>
<dbReference type="PANTHER" id="PTHR43744:SF8">
    <property type="entry name" value="SN-GLYCEROL-3-PHOSPHATE TRANSPORT SYSTEM PERMEASE PROTEIN UGPE"/>
    <property type="match status" value="1"/>
</dbReference>
<evidence type="ECO:0000256" key="4">
    <source>
        <dbReference type="ARBA" id="ARBA00022692"/>
    </source>
</evidence>
<comment type="caution">
    <text evidence="9">The sequence shown here is derived from an EMBL/GenBank/DDBJ whole genome shotgun (WGS) entry which is preliminary data.</text>
</comment>
<feature type="transmembrane region" description="Helical" evidence="7">
    <location>
        <begin position="180"/>
        <end position="205"/>
    </location>
</feature>
<dbReference type="OrthoDB" id="9772609at2"/>
<dbReference type="RefSeq" id="WP_116064697.1">
    <property type="nucleotide sequence ID" value="NZ_QRDZ01000036.1"/>
</dbReference>
<accession>A0A3D9I6T3</accession>
<dbReference type="GO" id="GO:0055085">
    <property type="term" value="P:transmembrane transport"/>
    <property type="evidence" value="ECO:0007669"/>
    <property type="project" value="InterPro"/>
</dbReference>
<dbReference type="Proteomes" id="UP000256977">
    <property type="component" value="Unassembled WGS sequence"/>
</dbReference>
<dbReference type="EMBL" id="QRDZ01000036">
    <property type="protein sequence ID" value="RED57494.1"/>
    <property type="molecule type" value="Genomic_DNA"/>
</dbReference>
<dbReference type="GO" id="GO:0005886">
    <property type="term" value="C:plasma membrane"/>
    <property type="evidence" value="ECO:0007669"/>
    <property type="project" value="UniProtKB-SubCell"/>
</dbReference>
<keyword evidence="2 7" id="KW-0813">Transport</keyword>
<keyword evidence="3" id="KW-1003">Cell membrane</keyword>
<organism evidence="9 10">
    <name type="scientific">Cohnella phaseoli</name>
    <dbReference type="NCBI Taxonomy" id="456490"/>
    <lineage>
        <taxon>Bacteria</taxon>
        <taxon>Bacillati</taxon>
        <taxon>Bacillota</taxon>
        <taxon>Bacilli</taxon>
        <taxon>Bacillales</taxon>
        <taxon>Paenibacillaceae</taxon>
        <taxon>Cohnella</taxon>
    </lineage>
</organism>
<comment type="similarity">
    <text evidence="7">Belongs to the binding-protein-dependent transport system permease family.</text>
</comment>
<reference evidence="9 10" key="1">
    <citation type="submission" date="2018-07" db="EMBL/GenBank/DDBJ databases">
        <title>Genomic Encyclopedia of Type Strains, Phase III (KMG-III): the genomes of soil and plant-associated and newly described type strains.</title>
        <authorList>
            <person name="Whitman W."/>
        </authorList>
    </citation>
    <scope>NUCLEOTIDE SEQUENCE [LARGE SCALE GENOMIC DNA]</scope>
    <source>
        <strain evidence="9 10">CECT 7287</strain>
    </source>
</reference>
<dbReference type="PANTHER" id="PTHR43744">
    <property type="entry name" value="ABC TRANSPORTER PERMEASE PROTEIN MG189-RELATED-RELATED"/>
    <property type="match status" value="1"/>
</dbReference>
<evidence type="ECO:0000259" key="8">
    <source>
        <dbReference type="PROSITE" id="PS50928"/>
    </source>
</evidence>
<dbReference type="AlphaFoldDB" id="A0A3D9I6T3"/>
<dbReference type="SUPFAM" id="SSF161098">
    <property type="entry name" value="MetI-like"/>
    <property type="match status" value="1"/>
</dbReference>
<sequence length="274" mass="30504">MKRSFRTRLTELAIWVFAAIMSYPVFLVVNSSLKSHQELSLEPFSLVRSVTFEHYERVIQEAKIFLSFGNSVLVTVLTIALAIVLSAMISFSIYAGNQRFGRTIFMIMIASIMIPGQLGMLPLYKLASSLHLTNTYVGYCLITAASQLPFLVFLYVGFLGTISREIVEAAGLDGCSVYRLFGRIIMPLLKPITATAVILLTLGIWNDFLGPLLYLQDSSKQTVILMVFNYVHFYTKDWASIFPLIVLVMLPNLAVYLALQSYIVKGIASGALKG</sequence>
<keyword evidence="6 7" id="KW-0472">Membrane</keyword>
<keyword evidence="4 7" id="KW-0812">Transmembrane</keyword>
<feature type="transmembrane region" description="Helical" evidence="7">
    <location>
        <begin position="136"/>
        <end position="159"/>
    </location>
</feature>
<evidence type="ECO:0000313" key="10">
    <source>
        <dbReference type="Proteomes" id="UP000256977"/>
    </source>
</evidence>
<evidence type="ECO:0000256" key="3">
    <source>
        <dbReference type="ARBA" id="ARBA00022475"/>
    </source>
</evidence>
<dbReference type="Pfam" id="PF00528">
    <property type="entry name" value="BPD_transp_1"/>
    <property type="match status" value="1"/>
</dbReference>
<evidence type="ECO:0000313" key="9">
    <source>
        <dbReference type="EMBL" id="RED57494.1"/>
    </source>
</evidence>
<feature type="domain" description="ABC transmembrane type-1" evidence="8">
    <location>
        <begin position="68"/>
        <end position="259"/>
    </location>
</feature>
<evidence type="ECO:0000256" key="7">
    <source>
        <dbReference type="RuleBase" id="RU363032"/>
    </source>
</evidence>
<dbReference type="CDD" id="cd06261">
    <property type="entry name" value="TM_PBP2"/>
    <property type="match status" value="1"/>
</dbReference>
<dbReference type="InterPro" id="IPR035906">
    <property type="entry name" value="MetI-like_sf"/>
</dbReference>
<evidence type="ECO:0000256" key="2">
    <source>
        <dbReference type="ARBA" id="ARBA00022448"/>
    </source>
</evidence>
<evidence type="ECO:0000256" key="6">
    <source>
        <dbReference type="ARBA" id="ARBA00023136"/>
    </source>
</evidence>
<keyword evidence="5 7" id="KW-1133">Transmembrane helix</keyword>
<feature type="transmembrane region" description="Helical" evidence="7">
    <location>
        <begin position="12"/>
        <end position="33"/>
    </location>
</feature>
<dbReference type="Gene3D" id="1.10.3720.10">
    <property type="entry name" value="MetI-like"/>
    <property type="match status" value="1"/>
</dbReference>
<evidence type="ECO:0000256" key="5">
    <source>
        <dbReference type="ARBA" id="ARBA00022989"/>
    </source>
</evidence>
<dbReference type="InterPro" id="IPR000515">
    <property type="entry name" value="MetI-like"/>
</dbReference>
<feature type="transmembrane region" description="Helical" evidence="7">
    <location>
        <begin position="103"/>
        <end position="124"/>
    </location>
</feature>
<proteinExistence type="inferred from homology"/>
<evidence type="ECO:0000256" key="1">
    <source>
        <dbReference type="ARBA" id="ARBA00004651"/>
    </source>
</evidence>